<evidence type="ECO:0000313" key="1">
    <source>
        <dbReference type="EMBL" id="KAG1289923.1"/>
    </source>
</evidence>
<proteinExistence type="predicted"/>
<accession>A0A9P6WUY1</accession>
<organism evidence="1 2">
    <name type="scientific">Rhizopus oryzae</name>
    <name type="common">Mucormycosis agent</name>
    <name type="synonym">Rhizopus arrhizus var. delemar</name>
    <dbReference type="NCBI Taxonomy" id="64495"/>
    <lineage>
        <taxon>Eukaryota</taxon>
        <taxon>Fungi</taxon>
        <taxon>Fungi incertae sedis</taxon>
        <taxon>Mucoromycota</taxon>
        <taxon>Mucoromycotina</taxon>
        <taxon>Mucoromycetes</taxon>
        <taxon>Mucorales</taxon>
        <taxon>Mucorineae</taxon>
        <taxon>Rhizopodaceae</taxon>
        <taxon>Rhizopus</taxon>
    </lineage>
</organism>
<reference evidence="1" key="1">
    <citation type="journal article" date="2020" name="Microb. Genom.">
        <title>Genetic diversity of clinical and environmental Mucorales isolates obtained from an investigation of mucormycosis cases among solid organ transplant recipients.</title>
        <authorList>
            <person name="Nguyen M.H."/>
            <person name="Kaul D."/>
            <person name="Muto C."/>
            <person name="Cheng S.J."/>
            <person name="Richter R.A."/>
            <person name="Bruno V.M."/>
            <person name="Liu G."/>
            <person name="Beyhan S."/>
            <person name="Sundermann A.J."/>
            <person name="Mounaud S."/>
            <person name="Pasculle A.W."/>
            <person name="Nierman W.C."/>
            <person name="Driscoll E."/>
            <person name="Cumbie R."/>
            <person name="Clancy C.J."/>
            <person name="Dupont C.L."/>
        </authorList>
    </citation>
    <scope>NUCLEOTIDE SEQUENCE</scope>
    <source>
        <strain evidence="1">GL11</strain>
    </source>
</reference>
<protein>
    <submittedName>
        <fullName evidence="1">Uncharacterized protein</fullName>
    </submittedName>
</protein>
<gene>
    <name evidence="1" type="ORF">G6F64_013993</name>
</gene>
<dbReference type="EMBL" id="JAANQT010006944">
    <property type="protein sequence ID" value="KAG1289923.1"/>
    <property type="molecule type" value="Genomic_DNA"/>
</dbReference>
<comment type="caution">
    <text evidence="1">The sequence shown here is derived from an EMBL/GenBank/DDBJ whole genome shotgun (WGS) entry which is preliminary data.</text>
</comment>
<evidence type="ECO:0000313" key="2">
    <source>
        <dbReference type="Proteomes" id="UP000716291"/>
    </source>
</evidence>
<keyword evidence="2" id="KW-1185">Reference proteome</keyword>
<dbReference type="AlphaFoldDB" id="A0A9P6WUY1"/>
<name>A0A9P6WUY1_RHIOR</name>
<sequence>MPAARCREKVSVYLRGAPSSATSEDCTEHPASRAATSMIASSVLRKSEAAPPTLTARHRSTRRIQLLKDRMRGSVVTGRRRLHRRERRNSIAIAAADLLHFFLGKNVTKHARLQVLLDIFVLHAIFSSIFDNRSVVGGSRQAPDAMG</sequence>
<dbReference type="Proteomes" id="UP000716291">
    <property type="component" value="Unassembled WGS sequence"/>
</dbReference>